<gene>
    <name evidence="1" type="ORF">NM208_g8298</name>
</gene>
<dbReference type="Proteomes" id="UP001148629">
    <property type="component" value="Unassembled WGS sequence"/>
</dbReference>
<keyword evidence="2" id="KW-1185">Reference proteome</keyword>
<dbReference type="EMBL" id="JANRMS010000931">
    <property type="protein sequence ID" value="KAJ3532747.1"/>
    <property type="molecule type" value="Genomic_DNA"/>
</dbReference>
<protein>
    <submittedName>
        <fullName evidence="1">Uncharacterized protein</fullName>
    </submittedName>
</protein>
<evidence type="ECO:0000313" key="1">
    <source>
        <dbReference type="EMBL" id="KAJ3532747.1"/>
    </source>
</evidence>
<sequence>MSPEWNPTDPQDQDIKNAFANLSLSIDKVVLPPSNPNQPNRFILRSKAYFGLQAYVLSGKELPTRRDEFDAKLRQTALRKLTNIDDGIYDRTKGAMVAVGSSCLEYYDNHLHKLLTAGRMAIQFSEGAIELLESARDINLRHALSIILHERYTSRDNFDDAYYEAKEIAKMTLEVLRQNAREKQRETEDIRQTLIGYKTGSVTNRAHDNKTPYIEYLNKDLADSLATLNKKVKEVQDQYSDWETNTAISIATCWIVGLGFTLGTAISFKAKPLRDAFDALEGQISRLEEDREAETSLITLTSLMATQCTDIDMKMTGAIGALTELSLFFSNQFDCYEKISESLDGIRGSPNLQGRTNRKIYIDYQAKTCVDKLKDLKAVALEFTTSILTQVKL</sequence>
<name>A0ACC1S5T8_9HYPO</name>
<evidence type="ECO:0000313" key="2">
    <source>
        <dbReference type="Proteomes" id="UP001148629"/>
    </source>
</evidence>
<organism evidence="1 2">
    <name type="scientific">Fusarium decemcellulare</name>
    <dbReference type="NCBI Taxonomy" id="57161"/>
    <lineage>
        <taxon>Eukaryota</taxon>
        <taxon>Fungi</taxon>
        <taxon>Dikarya</taxon>
        <taxon>Ascomycota</taxon>
        <taxon>Pezizomycotina</taxon>
        <taxon>Sordariomycetes</taxon>
        <taxon>Hypocreomycetidae</taxon>
        <taxon>Hypocreales</taxon>
        <taxon>Nectriaceae</taxon>
        <taxon>Fusarium</taxon>
        <taxon>Fusarium decemcellulare species complex</taxon>
    </lineage>
</organism>
<comment type="caution">
    <text evidence="1">The sequence shown here is derived from an EMBL/GenBank/DDBJ whole genome shotgun (WGS) entry which is preliminary data.</text>
</comment>
<proteinExistence type="predicted"/>
<reference evidence="1" key="1">
    <citation type="submission" date="2022-08" db="EMBL/GenBank/DDBJ databases">
        <title>Genome Sequence of Fusarium decemcellulare.</title>
        <authorList>
            <person name="Buettner E."/>
        </authorList>
    </citation>
    <scope>NUCLEOTIDE SEQUENCE</scope>
    <source>
        <strain evidence="1">Babe19</strain>
    </source>
</reference>
<accession>A0ACC1S5T8</accession>